<proteinExistence type="inferred from homology"/>
<protein>
    <submittedName>
        <fullName evidence="9">Outer membrane protein TolC</fullName>
    </submittedName>
</protein>
<evidence type="ECO:0000256" key="4">
    <source>
        <dbReference type="ARBA" id="ARBA00022452"/>
    </source>
</evidence>
<evidence type="ECO:0000313" key="9">
    <source>
        <dbReference type="EMBL" id="MBB3188510.1"/>
    </source>
</evidence>
<keyword evidence="3" id="KW-0813">Transport</keyword>
<dbReference type="GO" id="GO:0009279">
    <property type="term" value="C:cell outer membrane"/>
    <property type="evidence" value="ECO:0007669"/>
    <property type="project" value="UniProtKB-SubCell"/>
</dbReference>
<keyword evidence="4" id="KW-1134">Transmembrane beta strand</keyword>
<feature type="signal peptide" evidence="8">
    <location>
        <begin position="1"/>
        <end position="23"/>
    </location>
</feature>
<keyword evidence="10" id="KW-1185">Reference proteome</keyword>
<evidence type="ECO:0000256" key="5">
    <source>
        <dbReference type="ARBA" id="ARBA00022692"/>
    </source>
</evidence>
<sequence length="445" mass="50745">MKIKQIFFIFLFSVCAATAGAQADYSLTDCIQYSLSHHMSARIYGNDLRIAKAQSNQVVSSYLPQISNSVQFINNLSLATTVIPAGIISKTPLDVQFGQKYNANLSLDVMQPIYDQEKIDAIRANRSNLKIASLQDKQNQENLIYNTAMAYFQVLIYKELEHKLNTTEQTYRQLMKIIDLQIQKGVAIQTDADRLQVSLNATSYQLDETRAQEKVAYNTLKNAMGFPLDSTIQITDTLGLDSYVNMPFNQPMVTDSLFSYHINQANVELQKLNYQSKKAAFLPTINAVAHWGDQAQNNDLSRVFNTWHMNTYVGVAVTLPLNSFWEKTSKIHESQLQYENAKLSLQLSEQNYKLQYENAQKELLTAFNAYLNNRNNLALAKRVLDDTDLSYQKGTSTLSDFLNDDNAYKNAQTNYISSLYSYMSARLDYEKAKGTLFSFYQHLRN</sequence>
<keyword evidence="8" id="KW-0732">Signal</keyword>
<evidence type="ECO:0000256" key="1">
    <source>
        <dbReference type="ARBA" id="ARBA00004442"/>
    </source>
</evidence>
<keyword evidence="5" id="KW-0812">Transmembrane</keyword>
<evidence type="ECO:0000256" key="8">
    <source>
        <dbReference type="SAM" id="SignalP"/>
    </source>
</evidence>
<dbReference type="Gene3D" id="1.20.1600.10">
    <property type="entry name" value="Outer membrane efflux proteins (OEP)"/>
    <property type="match status" value="1"/>
</dbReference>
<comment type="similarity">
    <text evidence="2">Belongs to the outer membrane factor (OMF) (TC 1.B.17) family.</text>
</comment>
<keyword evidence="6" id="KW-0472">Membrane</keyword>
<dbReference type="PANTHER" id="PTHR30026:SF20">
    <property type="entry name" value="OUTER MEMBRANE PROTEIN TOLC"/>
    <property type="match status" value="1"/>
</dbReference>
<dbReference type="Pfam" id="PF02321">
    <property type="entry name" value="OEP"/>
    <property type="match status" value="2"/>
</dbReference>
<dbReference type="InterPro" id="IPR003423">
    <property type="entry name" value="OMP_efflux"/>
</dbReference>
<dbReference type="InterPro" id="IPR051906">
    <property type="entry name" value="TolC-like"/>
</dbReference>
<evidence type="ECO:0000256" key="7">
    <source>
        <dbReference type="ARBA" id="ARBA00023237"/>
    </source>
</evidence>
<reference evidence="9 10" key="1">
    <citation type="submission" date="2020-08" db="EMBL/GenBank/DDBJ databases">
        <title>Genomic Encyclopedia of Type Strains, Phase IV (KMG-IV): sequencing the most valuable type-strain genomes for metagenomic binning, comparative biology and taxonomic classification.</title>
        <authorList>
            <person name="Goeker M."/>
        </authorList>
    </citation>
    <scope>NUCLEOTIDE SEQUENCE [LARGE SCALE GENOMIC DNA]</scope>
    <source>
        <strain evidence="9 10">DSM 27471</strain>
    </source>
</reference>
<keyword evidence="7" id="KW-0998">Cell outer membrane</keyword>
<dbReference type="RefSeq" id="WP_183414267.1">
    <property type="nucleotide sequence ID" value="NZ_JACHYB010000002.1"/>
</dbReference>
<evidence type="ECO:0000256" key="2">
    <source>
        <dbReference type="ARBA" id="ARBA00007613"/>
    </source>
</evidence>
<evidence type="ECO:0000256" key="6">
    <source>
        <dbReference type="ARBA" id="ARBA00023136"/>
    </source>
</evidence>
<dbReference type="EMBL" id="JACHYB010000002">
    <property type="protein sequence ID" value="MBB3188510.1"/>
    <property type="molecule type" value="Genomic_DNA"/>
</dbReference>
<dbReference type="GO" id="GO:1990281">
    <property type="term" value="C:efflux pump complex"/>
    <property type="evidence" value="ECO:0007669"/>
    <property type="project" value="TreeGrafter"/>
</dbReference>
<name>A0A7W5H370_9PORP</name>
<dbReference type="GO" id="GO:0015288">
    <property type="term" value="F:porin activity"/>
    <property type="evidence" value="ECO:0007669"/>
    <property type="project" value="TreeGrafter"/>
</dbReference>
<comment type="caution">
    <text evidence="9">The sequence shown here is derived from an EMBL/GenBank/DDBJ whole genome shotgun (WGS) entry which is preliminary data.</text>
</comment>
<dbReference type="Proteomes" id="UP000544222">
    <property type="component" value="Unassembled WGS sequence"/>
</dbReference>
<evidence type="ECO:0000313" key="10">
    <source>
        <dbReference type="Proteomes" id="UP000544222"/>
    </source>
</evidence>
<feature type="chain" id="PRO_5031334323" evidence="8">
    <location>
        <begin position="24"/>
        <end position="445"/>
    </location>
</feature>
<gene>
    <name evidence="9" type="ORF">FHX64_002708</name>
</gene>
<dbReference type="SUPFAM" id="SSF56954">
    <property type="entry name" value="Outer membrane efflux proteins (OEP)"/>
    <property type="match status" value="1"/>
</dbReference>
<organism evidence="9 10">
    <name type="scientific">Microbacter margulisiae</name>
    <dbReference type="NCBI Taxonomy" id="1350067"/>
    <lineage>
        <taxon>Bacteria</taxon>
        <taxon>Pseudomonadati</taxon>
        <taxon>Bacteroidota</taxon>
        <taxon>Bacteroidia</taxon>
        <taxon>Bacteroidales</taxon>
        <taxon>Porphyromonadaceae</taxon>
        <taxon>Microbacter</taxon>
    </lineage>
</organism>
<comment type="subcellular location">
    <subcellularLocation>
        <location evidence="1">Cell outer membrane</location>
    </subcellularLocation>
</comment>
<evidence type="ECO:0000256" key="3">
    <source>
        <dbReference type="ARBA" id="ARBA00022448"/>
    </source>
</evidence>
<dbReference type="GO" id="GO:0015562">
    <property type="term" value="F:efflux transmembrane transporter activity"/>
    <property type="evidence" value="ECO:0007669"/>
    <property type="project" value="InterPro"/>
</dbReference>
<accession>A0A7W5H370</accession>
<dbReference type="AlphaFoldDB" id="A0A7W5H370"/>
<dbReference type="PANTHER" id="PTHR30026">
    <property type="entry name" value="OUTER MEMBRANE PROTEIN TOLC"/>
    <property type="match status" value="1"/>
</dbReference>